<name>A0A0A8YCM8_ARUDO</name>
<organism evidence="1">
    <name type="scientific">Arundo donax</name>
    <name type="common">Giant reed</name>
    <name type="synonym">Donax arundinaceus</name>
    <dbReference type="NCBI Taxonomy" id="35708"/>
    <lineage>
        <taxon>Eukaryota</taxon>
        <taxon>Viridiplantae</taxon>
        <taxon>Streptophyta</taxon>
        <taxon>Embryophyta</taxon>
        <taxon>Tracheophyta</taxon>
        <taxon>Spermatophyta</taxon>
        <taxon>Magnoliopsida</taxon>
        <taxon>Liliopsida</taxon>
        <taxon>Poales</taxon>
        <taxon>Poaceae</taxon>
        <taxon>PACMAD clade</taxon>
        <taxon>Arundinoideae</taxon>
        <taxon>Arundineae</taxon>
        <taxon>Arundo</taxon>
    </lineage>
</organism>
<dbReference type="AlphaFoldDB" id="A0A0A8YCM8"/>
<evidence type="ECO:0000313" key="1">
    <source>
        <dbReference type="EMBL" id="JAD23275.1"/>
    </source>
</evidence>
<proteinExistence type="predicted"/>
<reference evidence="1" key="2">
    <citation type="journal article" date="2015" name="Data Brief">
        <title>Shoot transcriptome of the giant reed, Arundo donax.</title>
        <authorList>
            <person name="Barrero R.A."/>
            <person name="Guerrero F.D."/>
            <person name="Moolhuijzen P."/>
            <person name="Goolsby J.A."/>
            <person name="Tidwell J."/>
            <person name="Bellgard S.E."/>
            <person name="Bellgard M.I."/>
        </authorList>
    </citation>
    <scope>NUCLEOTIDE SEQUENCE</scope>
    <source>
        <tissue evidence="1">Shoot tissue taken approximately 20 cm above the soil surface</tissue>
    </source>
</reference>
<dbReference type="EMBL" id="GBRH01274620">
    <property type="protein sequence ID" value="JAD23275.1"/>
    <property type="molecule type" value="Transcribed_RNA"/>
</dbReference>
<protein>
    <submittedName>
        <fullName evidence="1">Uncharacterized protein</fullName>
    </submittedName>
</protein>
<reference evidence="1" key="1">
    <citation type="submission" date="2014-09" db="EMBL/GenBank/DDBJ databases">
        <authorList>
            <person name="Magalhaes I.L.F."/>
            <person name="Oliveira U."/>
            <person name="Santos F.R."/>
            <person name="Vidigal T.H.D.A."/>
            <person name="Brescovit A.D."/>
            <person name="Santos A.J."/>
        </authorList>
    </citation>
    <scope>NUCLEOTIDE SEQUENCE</scope>
    <source>
        <tissue evidence="1">Shoot tissue taken approximately 20 cm above the soil surface</tissue>
    </source>
</reference>
<sequence length="21" mass="2397">MEQSTWKSSACTSLLVVQRLE</sequence>
<accession>A0A0A8YCM8</accession>